<evidence type="ECO:0000256" key="3">
    <source>
        <dbReference type="ARBA" id="ARBA00022723"/>
    </source>
</evidence>
<name>A0A4T0IC17_WALIC</name>
<dbReference type="Pfam" id="PF01979">
    <property type="entry name" value="Amidohydro_1"/>
    <property type="match status" value="1"/>
</dbReference>
<evidence type="ECO:0000313" key="10">
    <source>
        <dbReference type="EMBL" id="TIB11930.1"/>
    </source>
</evidence>
<dbReference type="InterPro" id="IPR006680">
    <property type="entry name" value="Amidohydro-rel"/>
</dbReference>
<dbReference type="Gene3D" id="2.30.40.10">
    <property type="entry name" value="Urease, subunit C, domain 1"/>
    <property type="match status" value="1"/>
</dbReference>
<organism evidence="10 11">
    <name type="scientific">Wallemia ichthyophaga</name>
    <dbReference type="NCBI Taxonomy" id="245174"/>
    <lineage>
        <taxon>Eukaryota</taxon>
        <taxon>Fungi</taxon>
        <taxon>Dikarya</taxon>
        <taxon>Basidiomycota</taxon>
        <taxon>Wallemiomycotina</taxon>
        <taxon>Wallemiomycetes</taxon>
        <taxon>Wallemiales</taxon>
        <taxon>Wallemiaceae</taxon>
        <taxon>Wallemia</taxon>
    </lineage>
</organism>
<dbReference type="EC" id="3.5.4.3" evidence="8"/>
<dbReference type="GO" id="GO:0006147">
    <property type="term" value="P:guanine catabolic process"/>
    <property type="evidence" value="ECO:0007669"/>
    <property type="project" value="UniProtKB-UniRule"/>
</dbReference>
<dbReference type="SUPFAM" id="SSF51556">
    <property type="entry name" value="Metallo-dependent hydrolases"/>
    <property type="match status" value="1"/>
</dbReference>
<evidence type="ECO:0000313" key="11">
    <source>
        <dbReference type="Proteomes" id="UP000306954"/>
    </source>
</evidence>
<accession>A0A4T0IC17</accession>
<keyword evidence="3 8" id="KW-0479">Metal-binding</keyword>
<dbReference type="Proteomes" id="UP000306954">
    <property type="component" value="Unassembled WGS sequence"/>
</dbReference>
<comment type="function">
    <text evidence="7 8">Catalyzes the hydrolytic deamination of guanine, producing xanthine and ammonia.</text>
</comment>
<dbReference type="PANTHER" id="PTHR11271:SF6">
    <property type="entry name" value="GUANINE DEAMINASE"/>
    <property type="match status" value="1"/>
</dbReference>
<keyword evidence="4 8" id="KW-0378">Hydrolase</keyword>
<evidence type="ECO:0000256" key="8">
    <source>
        <dbReference type="RuleBase" id="RU366009"/>
    </source>
</evidence>
<evidence type="ECO:0000259" key="9">
    <source>
        <dbReference type="Pfam" id="PF01979"/>
    </source>
</evidence>
<evidence type="ECO:0000256" key="6">
    <source>
        <dbReference type="ARBA" id="ARBA00051148"/>
    </source>
</evidence>
<evidence type="ECO:0000256" key="5">
    <source>
        <dbReference type="ARBA" id="ARBA00022833"/>
    </source>
</evidence>
<dbReference type="NCBIfam" id="TIGR02967">
    <property type="entry name" value="guan_deamin"/>
    <property type="match status" value="1"/>
</dbReference>
<comment type="pathway">
    <text evidence="1 8">Purine metabolism; guanine degradation; xanthine from guanine: step 1/1.</text>
</comment>
<dbReference type="UniPathway" id="UPA00603">
    <property type="reaction ID" value="UER00660"/>
</dbReference>
<dbReference type="PANTHER" id="PTHR11271">
    <property type="entry name" value="GUANINE DEAMINASE"/>
    <property type="match status" value="1"/>
</dbReference>
<dbReference type="Gene3D" id="3.20.20.140">
    <property type="entry name" value="Metal-dependent hydrolases"/>
    <property type="match status" value="1"/>
</dbReference>
<dbReference type="GO" id="GO:0008270">
    <property type="term" value="F:zinc ion binding"/>
    <property type="evidence" value="ECO:0007669"/>
    <property type="project" value="UniProtKB-UniRule"/>
</dbReference>
<protein>
    <recommendedName>
        <fullName evidence="8">Guanine deaminase</fullName>
        <shortName evidence="8">Guanase</shortName>
        <ecNumber evidence="8">3.5.4.3</ecNumber>
    </recommendedName>
    <alternativeName>
        <fullName evidence="8">Guanine aminohydrolase</fullName>
    </alternativeName>
</protein>
<gene>
    <name evidence="10" type="ORF">E3P90_02218</name>
</gene>
<dbReference type="GO" id="GO:0008892">
    <property type="term" value="F:guanine deaminase activity"/>
    <property type="evidence" value="ECO:0007669"/>
    <property type="project" value="UniProtKB-UniRule"/>
</dbReference>
<comment type="catalytic activity">
    <reaction evidence="6 8">
        <text>guanine + H2O + H(+) = xanthine + NH4(+)</text>
        <dbReference type="Rhea" id="RHEA:14665"/>
        <dbReference type="ChEBI" id="CHEBI:15377"/>
        <dbReference type="ChEBI" id="CHEBI:15378"/>
        <dbReference type="ChEBI" id="CHEBI:16235"/>
        <dbReference type="ChEBI" id="CHEBI:17712"/>
        <dbReference type="ChEBI" id="CHEBI:28938"/>
        <dbReference type="EC" id="3.5.4.3"/>
    </reaction>
</comment>
<reference evidence="10 11" key="1">
    <citation type="submission" date="2019-03" db="EMBL/GenBank/DDBJ databases">
        <title>Sequencing 23 genomes of Wallemia ichthyophaga.</title>
        <authorList>
            <person name="Gostincar C."/>
        </authorList>
    </citation>
    <scope>NUCLEOTIDE SEQUENCE [LARGE SCALE GENOMIC DNA]</scope>
    <source>
        <strain evidence="10 11">EXF-8621</strain>
    </source>
</reference>
<comment type="cofactor">
    <cofactor evidence="8">
        <name>Zn(2+)</name>
        <dbReference type="ChEBI" id="CHEBI:29105"/>
    </cofactor>
    <text evidence="8">Binds 1 zinc ion per subunit.</text>
</comment>
<comment type="caution">
    <text evidence="10">The sequence shown here is derived from an EMBL/GenBank/DDBJ whole genome shotgun (WGS) entry which is preliminary data.</text>
</comment>
<dbReference type="AlphaFoldDB" id="A0A4T0IC17"/>
<keyword evidence="5 8" id="KW-0862">Zinc</keyword>
<dbReference type="FunFam" id="3.20.20.140:FF:000022">
    <property type="entry name" value="Guanine deaminase"/>
    <property type="match status" value="1"/>
</dbReference>
<dbReference type="GO" id="GO:0005829">
    <property type="term" value="C:cytosol"/>
    <property type="evidence" value="ECO:0007669"/>
    <property type="project" value="TreeGrafter"/>
</dbReference>
<feature type="domain" description="Amidohydrolase-related" evidence="9">
    <location>
        <begin position="57"/>
        <end position="435"/>
    </location>
</feature>
<evidence type="ECO:0000256" key="7">
    <source>
        <dbReference type="ARBA" id="ARBA00056079"/>
    </source>
</evidence>
<evidence type="ECO:0000256" key="2">
    <source>
        <dbReference type="ARBA" id="ARBA00006745"/>
    </source>
</evidence>
<evidence type="ECO:0000256" key="4">
    <source>
        <dbReference type="ARBA" id="ARBA00022801"/>
    </source>
</evidence>
<sequence>MIYVFPLIHALDVDRLEYIQRAAIEVNHFGTITKVEHLKEDENIDGDDVVHAHPNEFLVPGFVDTHSHAPQFSNIGFGFNLELLDWLSQVTFPTESNYQDAQVAQIDFAKVVEATLSVGTTTCSYYSSLHLDATKILAATCHSKGQRALVGKVNMDSHCPDYYKDESPEVSMAQTKEYVDYVRNNLKSAIVHPIITPRFAICCSPELLEQMGEYLKDENLHIQTHLCENKGEIDFTMSLYPNDESYTHIYANRGILSDRTILAHCCHLTNSEMDLIKQYDCGISHCPTSNFNLRSGITDVNQLLTDGITKVGLGSDCSGGYEAGILQSLRDASTASKALSIFHNKPTYLSLENLFYLATLGGARALDLEKQIGNFIVGKQFDALVIDPLTIANKSLIDSSKQSYISPLDRLKRNFERWLFAGTSANLQAVFVDGKNINIK</sequence>
<comment type="similarity">
    <text evidence="2 8">Belongs to the metallo-dependent hydrolases superfamily. ATZ/TRZ family.</text>
</comment>
<evidence type="ECO:0000256" key="1">
    <source>
        <dbReference type="ARBA" id="ARBA00004984"/>
    </source>
</evidence>
<dbReference type="InterPro" id="IPR032466">
    <property type="entry name" value="Metal_Hydrolase"/>
</dbReference>
<dbReference type="InterPro" id="IPR011059">
    <property type="entry name" value="Metal-dep_hydrolase_composite"/>
</dbReference>
<dbReference type="InterPro" id="IPR014311">
    <property type="entry name" value="Guanine_deaminase"/>
</dbReference>
<dbReference type="EMBL" id="SPOF01000021">
    <property type="protein sequence ID" value="TIB11930.1"/>
    <property type="molecule type" value="Genomic_DNA"/>
</dbReference>
<proteinExistence type="inferred from homology"/>
<dbReference type="InterPro" id="IPR051607">
    <property type="entry name" value="Metallo-dep_hydrolases"/>
</dbReference>